<reference evidence="2 3" key="1">
    <citation type="journal article" date="2014" name="Genome Biol. Evol.">
        <title>The genome of the myxosporean Thelohanellus kitauei shows adaptations to nutrient acquisition within its fish host.</title>
        <authorList>
            <person name="Yang Y."/>
            <person name="Xiong J."/>
            <person name="Zhou Z."/>
            <person name="Huo F."/>
            <person name="Miao W."/>
            <person name="Ran C."/>
            <person name="Liu Y."/>
            <person name="Zhang J."/>
            <person name="Feng J."/>
            <person name="Wang M."/>
            <person name="Wang M."/>
            <person name="Wang L."/>
            <person name="Yao B."/>
        </authorList>
    </citation>
    <scope>NUCLEOTIDE SEQUENCE [LARGE SCALE GENOMIC DNA]</scope>
    <source>
        <strain evidence="2">Wuqing</strain>
    </source>
</reference>
<feature type="transmembrane region" description="Helical" evidence="1">
    <location>
        <begin position="130"/>
        <end position="154"/>
    </location>
</feature>
<dbReference type="Pfam" id="PF03034">
    <property type="entry name" value="PSS"/>
    <property type="match status" value="1"/>
</dbReference>
<name>A0A0C2MA19_THEKT</name>
<comment type="caution">
    <text evidence="1">Lacks conserved residue(s) required for the propagation of feature annotation.</text>
</comment>
<keyword evidence="1" id="KW-1133">Transmembrane helix</keyword>
<dbReference type="OrthoDB" id="10265393at2759"/>
<comment type="pathway">
    <text evidence="1">Phospholipid metabolism; phosphatidylserine biosynthesis.</text>
</comment>
<evidence type="ECO:0000313" key="3">
    <source>
        <dbReference type="Proteomes" id="UP000031668"/>
    </source>
</evidence>
<dbReference type="EC" id="2.7.8.29" evidence="1"/>
<gene>
    <name evidence="2" type="ORF">RF11_05877</name>
</gene>
<keyword evidence="1" id="KW-0594">Phospholipid biosynthesis</keyword>
<proteinExistence type="inferred from homology"/>
<feature type="transmembrane region" description="Helical" evidence="1">
    <location>
        <begin position="99"/>
        <end position="118"/>
    </location>
</feature>
<evidence type="ECO:0000256" key="1">
    <source>
        <dbReference type="RuleBase" id="RU368094"/>
    </source>
</evidence>
<keyword evidence="1" id="KW-0808">Transferase</keyword>
<keyword evidence="1" id="KW-1208">Phospholipid metabolism</keyword>
<comment type="subcellular location">
    <subcellularLocation>
        <location evidence="1">Endoplasmic reticulum membrane</location>
        <topology evidence="1">Multi-pass membrane protein</topology>
    </subcellularLocation>
</comment>
<comment type="function">
    <text evidence="1">Catalyzes a base-exchange reaction in which the polar head group of phosphatidylethanolamine (PE) is replaced by L-serine.</text>
</comment>
<dbReference type="InterPro" id="IPR004277">
    <property type="entry name" value="PSS"/>
</dbReference>
<evidence type="ECO:0000313" key="2">
    <source>
        <dbReference type="EMBL" id="KII63855.1"/>
    </source>
</evidence>
<comment type="catalytic activity">
    <reaction evidence="1">
        <text>a 1,2-diacyl-sn-glycero-3-phosphoethanolamine + L-serine = a 1,2-diacyl-sn-glycero-3-phospho-L-serine + ethanolamine</text>
        <dbReference type="Rhea" id="RHEA:27606"/>
        <dbReference type="ChEBI" id="CHEBI:33384"/>
        <dbReference type="ChEBI" id="CHEBI:57262"/>
        <dbReference type="ChEBI" id="CHEBI:57603"/>
        <dbReference type="ChEBI" id="CHEBI:64612"/>
        <dbReference type="EC" id="2.7.8.29"/>
    </reaction>
</comment>
<dbReference type="GO" id="GO:0106245">
    <property type="term" value="F:L-serine-phosphatidylethanolamine phosphatidyltransferase activity"/>
    <property type="evidence" value="ECO:0007669"/>
    <property type="project" value="UniProtKB-UniRule"/>
</dbReference>
<organism evidence="2 3">
    <name type="scientific">Thelohanellus kitauei</name>
    <name type="common">Myxosporean</name>
    <dbReference type="NCBI Taxonomy" id="669202"/>
    <lineage>
        <taxon>Eukaryota</taxon>
        <taxon>Metazoa</taxon>
        <taxon>Cnidaria</taxon>
        <taxon>Myxozoa</taxon>
        <taxon>Myxosporea</taxon>
        <taxon>Bivalvulida</taxon>
        <taxon>Platysporina</taxon>
        <taxon>Myxobolidae</taxon>
        <taxon>Thelohanellus</taxon>
    </lineage>
</organism>
<keyword evidence="1" id="KW-0256">Endoplasmic reticulum</keyword>
<comment type="similarity">
    <text evidence="1">Belongs to the phosphatidyl serine synthase family.</text>
</comment>
<dbReference type="AlphaFoldDB" id="A0A0C2MA19"/>
<keyword evidence="1" id="KW-0812">Transmembrane</keyword>
<dbReference type="GO" id="GO:0006659">
    <property type="term" value="P:phosphatidylserine biosynthetic process"/>
    <property type="evidence" value="ECO:0007669"/>
    <property type="project" value="UniProtKB-UniRule"/>
</dbReference>
<keyword evidence="1" id="KW-0444">Lipid biosynthesis</keyword>
<accession>A0A0C2MA19</accession>
<dbReference type="UniPathway" id="UPA00948"/>
<dbReference type="GO" id="GO:0005789">
    <property type="term" value="C:endoplasmic reticulum membrane"/>
    <property type="evidence" value="ECO:0007669"/>
    <property type="project" value="UniProtKB-SubCell"/>
</dbReference>
<sequence>MIKDTKGKLKRFVLQFSPEHLDPSNWFSTDSVFLRIFQLTLFSTFFHISELNTFFLKHIFELNTKHWMVILRCNYSIALAFPAVRQFYEYMTNPRIKNLGIYSWVFVILSMLELFVLWKHGNQVLQDFTFYMLLGWLCVQAVFCSLFIGITIYVKNKKFQHIKKKA</sequence>
<dbReference type="OMA" id="CNYSIAL"/>
<dbReference type="EMBL" id="JWZT01004559">
    <property type="protein sequence ID" value="KII63855.1"/>
    <property type="molecule type" value="Genomic_DNA"/>
</dbReference>
<keyword evidence="1" id="KW-0443">Lipid metabolism</keyword>
<dbReference type="Proteomes" id="UP000031668">
    <property type="component" value="Unassembled WGS sequence"/>
</dbReference>
<keyword evidence="3" id="KW-1185">Reference proteome</keyword>
<comment type="caution">
    <text evidence="2">The sequence shown here is derived from an EMBL/GenBank/DDBJ whole genome shotgun (WGS) entry which is preliminary data.</text>
</comment>
<protein>
    <recommendedName>
        <fullName evidence="1">Phosphatidylserine synthase</fullName>
        <ecNumber evidence="1">2.7.8.29</ecNumber>
    </recommendedName>
    <alternativeName>
        <fullName evidence="1">Serine-exchange enzyme</fullName>
    </alternativeName>
</protein>
<keyword evidence="1" id="KW-0472">Membrane</keyword>